<dbReference type="KEGG" id="arf:AR1Y2_3434"/>
<dbReference type="Pfam" id="PF03613">
    <property type="entry name" value="EIID-AGA"/>
    <property type="match status" value="1"/>
</dbReference>
<evidence type="ECO:0000313" key="2">
    <source>
        <dbReference type="EMBL" id="QCP36888.1"/>
    </source>
</evidence>
<dbReference type="GO" id="GO:0009401">
    <property type="term" value="P:phosphoenolpyruvate-dependent sugar phosphotransferase system"/>
    <property type="evidence" value="ECO:0007669"/>
    <property type="project" value="InterPro"/>
</dbReference>
<keyword evidence="1" id="KW-0812">Transmembrane</keyword>
<reference evidence="2 3" key="1">
    <citation type="submission" date="2019-05" db="EMBL/GenBank/DDBJ databases">
        <title>Complete genome sequencing of Anaerostipes rhamnosivorans.</title>
        <authorList>
            <person name="Bui T.P.N."/>
            <person name="de Vos W.M."/>
        </authorList>
    </citation>
    <scope>NUCLEOTIDE SEQUENCE [LARGE SCALE GENOMIC DNA]</scope>
    <source>
        <strain evidence="2 3">1y2</strain>
    </source>
</reference>
<dbReference type="RefSeq" id="WP_137330048.1">
    <property type="nucleotide sequence ID" value="NZ_CP040058.1"/>
</dbReference>
<keyword evidence="1" id="KW-0472">Membrane</keyword>
<dbReference type="GO" id="GO:0005886">
    <property type="term" value="C:plasma membrane"/>
    <property type="evidence" value="ECO:0007669"/>
    <property type="project" value="TreeGrafter"/>
</dbReference>
<dbReference type="InterPro" id="IPR050303">
    <property type="entry name" value="GatZ_KbaZ_carbometab"/>
</dbReference>
<feature type="transmembrane region" description="Helical" evidence="1">
    <location>
        <begin position="256"/>
        <end position="276"/>
    </location>
</feature>
<dbReference type="PANTHER" id="PTHR32502">
    <property type="entry name" value="N-ACETYLGALACTOSAMINE PERMEASE II COMPONENT-RELATED"/>
    <property type="match status" value="1"/>
</dbReference>
<evidence type="ECO:0000256" key="1">
    <source>
        <dbReference type="SAM" id="Phobius"/>
    </source>
</evidence>
<keyword evidence="1" id="KW-1133">Transmembrane helix</keyword>
<dbReference type="AlphaFoldDB" id="A0A4P8IG83"/>
<organism evidence="2 3">
    <name type="scientific">Anaerostipes rhamnosivorans</name>
    <dbReference type="NCBI Taxonomy" id="1229621"/>
    <lineage>
        <taxon>Bacteria</taxon>
        <taxon>Bacillati</taxon>
        <taxon>Bacillota</taxon>
        <taxon>Clostridia</taxon>
        <taxon>Lachnospirales</taxon>
        <taxon>Lachnospiraceae</taxon>
        <taxon>Anaerostipes</taxon>
    </lineage>
</organism>
<evidence type="ECO:0000313" key="3">
    <source>
        <dbReference type="Proteomes" id="UP000298653"/>
    </source>
</evidence>
<proteinExistence type="predicted"/>
<name>A0A4P8IG83_9FIRM</name>
<sequence length="277" mass="30619">MSFNIHADYNGKITKSDLRKVWLRSIPMEHSWNYERMMHSGYCFAILPILKKLYPNKEDYIKALQRHMELYNVTMYISTLPLGITAAMEEKNAADPDFDTTSISAVKTAFMGPLSGIGDAMYHGTLRIIAMGIGVSLAMKGNILGPILFWLIFNIPNFGLRYPLTFLGYKLGVEAMDKLEKSGIMDKVMQAASILGLTVAGAMTAENVYLSIPIKFGIGKDATTVQSILDGIMPGILPLALFGVIYYIFKKDKCNPIVMMLLLMALGVVGAFFGFLG</sequence>
<dbReference type="EMBL" id="CP040058">
    <property type="protein sequence ID" value="QCP36888.1"/>
    <property type="molecule type" value="Genomic_DNA"/>
</dbReference>
<accession>A0A4P8IG83</accession>
<dbReference type="Proteomes" id="UP000298653">
    <property type="component" value="Chromosome"/>
</dbReference>
<dbReference type="PROSITE" id="PS51108">
    <property type="entry name" value="PTS_EIID"/>
    <property type="match status" value="1"/>
</dbReference>
<dbReference type="InterPro" id="IPR004704">
    <property type="entry name" value="PTS_IID_man"/>
</dbReference>
<gene>
    <name evidence="2" type="ORF">AR1Y2_3434</name>
</gene>
<keyword evidence="3" id="KW-1185">Reference proteome</keyword>
<dbReference type="OrthoDB" id="9795582at2"/>
<dbReference type="PANTHER" id="PTHR32502:SF23">
    <property type="entry name" value="TRANSPORT PROTEIN, PTS SYSTEM"/>
    <property type="match status" value="1"/>
</dbReference>
<feature type="transmembrane region" description="Helical" evidence="1">
    <location>
        <begin position="70"/>
        <end position="88"/>
    </location>
</feature>
<feature type="transmembrane region" description="Helical" evidence="1">
    <location>
        <begin position="191"/>
        <end position="212"/>
    </location>
</feature>
<feature type="transmembrane region" description="Helical" evidence="1">
    <location>
        <begin position="128"/>
        <end position="153"/>
    </location>
</feature>
<protein>
    <submittedName>
        <fullName evidence="2">PTS system, mannose-specific IID component</fullName>
    </submittedName>
</protein>
<feature type="transmembrane region" description="Helical" evidence="1">
    <location>
        <begin position="232"/>
        <end position="249"/>
    </location>
</feature>